<protein>
    <submittedName>
        <fullName evidence="1">Uncharacterized protein</fullName>
    </submittedName>
</protein>
<organism evidence="1 2">
    <name type="scientific">Anaerobutyricum hallii</name>
    <dbReference type="NCBI Taxonomy" id="39488"/>
    <lineage>
        <taxon>Bacteria</taxon>
        <taxon>Bacillati</taxon>
        <taxon>Bacillota</taxon>
        <taxon>Clostridia</taxon>
        <taxon>Lachnospirales</taxon>
        <taxon>Lachnospiraceae</taxon>
        <taxon>Anaerobutyricum</taxon>
    </lineage>
</organism>
<dbReference type="EMBL" id="QRNJ01000031">
    <property type="protein sequence ID" value="RHK38771.1"/>
    <property type="molecule type" value="Genomic_DNA"/>
</dbReference>
<dbReference type="RefSeq" id="WP_118314606.1">
    <property type="nucleotide sequence ID" value="NZ_CALLAX010000079.1"/>
</dbReference>
<evidence type="ECO:0000313" key="1">
    <source>
        <dbReference type="EMBL" id="RHK38771.1"/>
    </source>
</evidence>
<gene>
    <name evidence="1" type="ORF">DW068_08810</name>
</gene>
<evidence type="ECO:0000313" key="2">
    <source>
        <dbReference type="Proteomes" id="UP000283497"/>
    </source>
</evidence>
<dbReference type="Proteomes" id="UP000283497">
    <property type="component" value="Unassembled WGS sequence"/>
</dbReference>
<accession>A0A415G6U2</accession>
<comment type="caution">
    <text evidence="1">The sequence shown here is derived from an EMBL/GenBank/DDBJ whole genome shotgun (WGS) entry which is preliminary data.</text>
</comment>
<reference evidence="1 2" key="1">
    <citation type="submission" date="2018-08" db="EMBL/GenBank/DDBJ databases">
        <title>A genome reference for cultivated species of the human gut microbiota.</title>
        <authorList>
            <person name="Zou Y."/>
            <person name="Xue W."/>
            <person name="Luo G."/>
        </authorList>
    </citation>
    <scope>NUCLEOTIDE SEQUENCE [LARGE SCALE GENOMIC DNA]</scope>
    <source>
        <strain evidence="1 2">AF45-14BH</strain>
    </source>
</reference>
<sequence>MDKGKPVSFDLLRINKGMKKICRCNPPHYELSVENRIIMCSDCGAVVDPFEAMLSIAGYHEQLREETKRLKEKVKVYSEEANKELKRMRKSRVFREMEEAYRNNMFPECPECGKNFDPLKITCWTKAGYVKQGEIENNEKD</sequence>
<proteinExistence type="predicted"/>
<name>A0A415G6U2_9FIRM</name>
<dbReference type="AlphaFoldDB" id="A0A415G6U2"/>